<dbReference type="WBParaSite" id="ES5_v2.g12244.t1">
    <property type="protein sequence ID" value="ES5_v2.g12244.t1"/>
    <property type="gene ID" value="ES5_v2.g12244"/>
</dbReference>
<evidence type="ECO:0000313" key="1">
    <source>
        <dbReference type="Proteomes" id="UP000887579"/>
    </source>
</evidence>
<dbReference type="Proteomes" id="UP000887579">
    <property type="component" value="Unplaced"/>
</dbReference>
<name>A0AC34F507_9BILA</name>
<accession>A0AC34F507</accession>
<reference evidence="2" key="1">
    <citation type="submission" date="2022-11" db="UniProtKB">
        <authorList>
            <consortium name="WormBaseParasite"/>
        </authorList>
    </citation>
    <scope>IDENTIFICATION</scope>
</reference>
<organism evidence="1 2">
    <name type="scientific">Panagrolaimus sp. ES5</name>
    <dbReference type="NCBI Taxonomy" id="591445"/>
    <lineage>
        <taxon>Eukaryota</taxon>
        <taxon>Metazoa</taxon>
        <taxon>Ecdysozoa</taxon>
        <taxon>Nematoda</taxon>
        <taxon>Chromadorea</taxon>
        <taxon>Rhabditida</taxon>
        <taxon>Tylenchina</taxon>
        <taxon>Panagrolaimomorpha</taxon>
        <taxon>Panagrolaimoidea</taxon>
        <taxon>Panagrolaimidae</taxon>
        <taxon>Panagrolaimus</taxon>
    </lineage>
</organism>
<proteinExistence type="predicted"/>
<evidence type="ECO:0000313" key="2">
    <source>
        <dbReference type="WBParaSite" id="ES5_v2.g12244.t1"/>
    </source>
</evidence>
<protein>
    <submittedName>
        <fullName evidence="2">Uncharacterized protein</fullName>
    </submittedName>
</protein>
<sequence>MATVAVTFAEIVAKAIKSNFGGFRLNQETNFTKIKNGINCAVYLNQGISYTSVIMFYENDAKQKSEDFFFATKAGSFAAKLMQQIPLFDDPSDGWNAALNLMK</sequence>